<dbReference type="CDD" id="cd00740">
    <property type="entry name" value="MeTr"/>
    <property type="match status" value="1"/>
</dbReference>
<dbReference type="InterPro" id="IPR033706">
    <property type="entry name" value="Met_synthase_B12-bd"/>
</dbReference>
<protein>
    <recommendedName>
        <fullName evidence="7 20">Methionine synthase</fullName>
        <ecNumber evidence="6 20">2.1.1.13</ecNumber>
    </recommendedName>
    <alternativeName>
        <fullName evidence="19 21">5-methyltetrahydrofolate--homocysteine methyltransferase</fullName>
    </alternativeName>
</protein>
<comment type="caution">
    <text evidence="30">The sequence shown here is derived from an EMBL/GenBank/DDBJ whole genome shotgun (WGS) entry which is preliminary data.</text>
</comment>
<dbReference type="InterPro" id="IPR036594">
    <property type="entry name" value="Meth_synthase_dom"/>
</dbReference>
<feature type="binding site" evidence="23">
    <location>
        <begin position="817"/>
        <end position="821"/>
    </location>
    <ligand>
        <name>methylcob(III)alamin</name>
        <dbReference type="ChEBI" id="CHEBI:28115"/>
    </ligand>
</feature>
<evidence type="ECO:0000256" key="1">
    <source>
        <dbReference type="ARBA" id="ARBA00001700"/>
    </source>
</evidence>
<dbReference type="InterPro" id="IPR036589">
    <property type="entry name" value="HCY_dom_sf"/>
</dbReference>
<feature type="binding site" evidence="23">
    <location>
        <begin position="1274"/>
        <end position="1275"/>
    </location>
    <ligand>
        <name>S-adenosyl-L-methionine</name>
        <dbReference type="ChEBI" id="CHEBI:59789"/>
    </ligand>
</feature>
<evidence type="ECO:0000259" key="25">
    <source>
        <dbReference type="PROSITE" id="PS50970"/>
    </source>
</evidence>
<feature type="binding site" evidence="23">
    <location>
        <position position="1030"/>
    </location>
    <ligand>
        <name>S-adenosyl-L-methionine</name>
        <dbReference type="ChEBI" id="CHEBI:59789"/>
    </ligand>
</feature>
<keyword evidence="10 21" id="KW-0846">Cobalamin</keyword>
<dbReference type="FunFam" id="3.20.20.20:FF:000002">
    <property type="entry name" value="Methionine synthase"/>
    <property type="match status" value="1"/>
</dbReference>
<organism evidence="30 31">
    <name type="scientific">Nakamurella aerolata</name>
    <dbReference type="NCBI Taxonomy" id="1656892"/>
    <lineage>
        <taxon>Bacteria</taxon>
        <taxon>Bacillati</taxon>
        <taxon>Actinomycetota</taxon>
        <taxon>Actinomycetes</taxon>
        <taxon>Nakamurellales</taxon>
        <taxon>Nakamurellaceae</taxon>
        <taxon>Nakamurella</taxon>
    </lineage>
</organism>
<dbReference type="InterPro" id="IPR011005">
    <property type="entry name" value="Dihydropteroate_synth-like_sf"/>
</dbReference>
<feature type="binding site" evidence="23">
    <location>
        <position position="865"/>
    </location>
    <ligand>
        <name>methylcob(III)alamin</name>
        <dbReference type="ChEBI" id="CHEBI:28115"/>
    </ligand>
</feature>
<evidence type="ECO:0000256" key="18">
    <source>
        <dbReference type="ARBA" id="ARBA00025552"/>
    </source>
</evidence>
<dbReference type="InterPro" id="IPR006158">
    <property type="entry name" value="Cobalamin-bd"/>
</dbReference>
<evidence type="ECO:0000256" key="8">
    <source>
        <dbReference type="ARBA" id="ARBA00022603"/>
    </source>
</evidence>
<evidence type="ECO:0000256" key="20">
    <source>
        <dbReference type="NCBIfam" id="TIGR02082"/>
    </source>
</evidence>
<evidence type="ECO:0000313" key="30">
    <source>
        <dbReference type="EMBL" id="NNG34378.1"/>
    </source>
</evidence>
<feature type="binding site" evidence="23">
    <location>
        <position position="1219"/>
    </location>
    <ligand>
        <name>S-adenosyl-L-methionine</name>
        <dbReference type="ChEBI" id="CHEBI:59789"/>
    </ligand>
</feature>
<gene>
    <name evidence="30" type="primary">metH</name>
    <name evidence="30" type="ORF">HKD39_01310</name>
</gene>
<feature type="domain" description="AdoMet activation" evidence="27">
    <location>
        <begin position="958"/>
        <end position="1312"/>
    </location>
</feature>
<evidence type="ECO:0000256" key="5">
    <source>
        <dbReference type="ARBA" id="ARBA00010398"/>
    </source>
</evidence>
<evidence type="ECO:0000259" key="27">
    <source>
        <dbReference type="PROSITE" id="PS50974"/>
    </source>
</evidence>
<dbReference type="UniPathway" id="UPA00051">
    <property type="reaction ID" value="UER00081"/>
</dbReference>
<evidence type="ECO:0000256" key="9">
    <source>
        <dbReference type="ARBA" id="ARBA00022605"/>
    </source>
</evidence>
<dbReference type="CDD" id="cd02069">
    <property type="entry name" value="methionine_synthase_B12_BD"/>
    <property type="match status" value="1"/>
</dbReference>
<evidence type="ECO:0000256" key="16">
    <source>
        <dbReference type="ARBA" id="ARBA00023167"/>
    </source>
</evidence>
<comment type="cofactor">
    <cofactor evidence="2 21 24">
        <name>Zn(2+)</name>
        <dbReference type="ChEBI" id="CHEBI:29105"/>
    </cofactor>
</comment>
<evidence type="ECO:0000313" key="31">
    <source>
        <dbReference type="Proteomes" id="UP000562984"/>
    </source>
</evidence>
<keyword evidence="12 21" id="KW-0949">S-adenosyl-L-methionine</keyword>
<evidence type="ECO:0000256" key="23">
    <source>
        <dbReference type="PIRSR" id="PIRSR000381-2"/>
    </source>
</evidence>
<feature type="binding site" evidence="22 24">
    <location>
        <position position="366"/>
    </location>
    <ligand>
        <name>Zn(2+)</name>
        <dbReference type="ChEBI" id="CHEBI:29105"/>
    </ligand>
</feature>
<keyword evidence="9 21" id="KW-0028">Amino-acid biosynthesis</keyword>
<dbReference type="InterPro" id="IPR003726">
    <property type="entry name" value="HCY_dom"/>
</dbReference>
<dbReference type="InterPro" id="IPR036724">
    <property type="entry name" value="Cobalamin-bd_sf"/>
</dbReference>
<evidence type="ECO:0000256" key="14">
    <source>
        <dbReference type="ARBA" id="ARBA00022737"/>
    </source>
</evidence>
<evidence type="ECO:0000256" key="10">
    <source>
        <dbReference type="ARBA" id="ARBA00022628"/>
    </source>
</evidence>
<comment type="catalytic activity">
    <reaction evidence="1 21">
        <text>(6S)-5-methyl-5,6,7,8-tetrahydrofolate + L-homocysteine = (6S)-5,6,7,8-tetrahydrofolate + L-methionine</text>
        <dbReference type="Rhea" id="RHEA:11172"/>
        <dbReference type="ChEBI" id="CHEBI:18608"/>
        <dbReference type="ChEBI" id="CHEBI:57453"/>
        <dbReference type="ChEBI" id="CHEBI:57844"/>
        <dbReference type="ChEBI" id="CHEBI:58199"/>
        <dbReference type="EC" id="2.1.1.13"/>
    </reaction>
</comment>
<evidence type="ECO:0000256" key="7">
    <source>
        <dbReference type="ARBA" id="ARBA00013998"/>
    </source>
</evidence>
<dbReference type="Proteomes" id="UP000562984">
    <property type="component" value="Unassembled WGS sequence"/>
</dbReference>
<evidence type="ECO:0000256" key="24">
    <source>
        <dbReference type="PROSITE-ProRule" id="PRU00333"/>
    </source>
</evidence>
<dbReference type="PROSITE" id="PS50974">
    <property type="entry name" value="ADOMET_ACTIVATION"/>
    <property type="match status" value="1"/>
</dbReference>
<keyword evidence="14" id="KW-0677">Repeat</keyword>
<feature type="binding site" evidence="23">
    <location>
        <position position="921"/>
    </location>
    <ligand>
        <name>methylcob(III)alamin</name>
        <dbReference type="ChEBI" id="CHEBI:28115"/>
    </ligand>
</feature>
<sequence length="1313" mass="143835">MHPVAGGALTWKAVSRRTGHFVTITESPAASTSSTSTDYADLDRLGIAPADPAEVRPDATEQLSELLRTRVLMLDGAMGTMIQRHKLGEADYRGTQFADWDSDLKGNNDLLSITQPELIAGIHREYLQAGADLIETNTFNAQRISMADYHMEELGYALNLASARLARAECDAMTAQTPDRPRFVVGSLGPTNRTASISPDVNDPGKRNVSFDELVEAYLEEANGLVDGGSDILLIETIFDTLNAKAAIFALETLFEQRGRRWPVMISGTITDASGRTLSGQVTEAFWNSVRHARPLAIGLNCALGAADIRPYVAELSRIADCFVSTHPNAGLPNAFGEYDETPDQMAAVVGEFAEAGLVNILGGCCGTTPEHISAIAAAAASAGPRDLPSIEPACRLSGLEPLNITDDTLFVNVGERTNITGSARFRKLIRNGDYPTALNVARQQVEAGAQVIDVNMDEGMIDGVEAMDRFCKLIASEPDISQVPTMIDSSKWEVIEAGLKCVQGKPIVNSISMKEGVEPFIEHAKLCRKYGAAIVVMAFDEEGQADNLQRRKDITGKAYRILVDEVGFPAEDIIFDPNIFAVATGIEEHANYGVDFIEAVGWIKENLPHALISGGVSNVSFSFRGNNPVREAIHAVFLYHAIAKGMDMGIVNAGALVVYDEVDPELKERIEDVILNRRADATERLLEIADKFNSKEKDAEPAEAAQWRSLPVAERITHALVKGLDEYVEADTEELRAEIAAAGGRPLEVIEGPLMSGMGVVGDLFGAGKMFLPQVVKSARVMKKAVAYLIPFIEAEKDPNEAARSNGKIVMATVKGDVHDIGKNIVGVVLQCNNYDVVDLGVMVPAQKILDTAKAENADIIGLSGLITPSLDEMVNLAEEMQRQGFDIPLLIGGATTSRAHTAVKVTPKYSGPVLWVKDASRSVPTAAALLSDERRPALLAETEAEYESIRRRHAAKRNDRPLLTIEQARAARSPIDWSEYHPARPRMLLQQDEAVSGTGESEHRRGTVRSYTKAFNDYSLAELREYIDWGPFFNAWEMKGRFPDILNNPATGEAARKLYDDAQQMLDRMISEKWVTAAGVIGLFPANAVGDDIEVYTDETRTEVASTLYNLRQQGEHRDGVPNRSLGDYVAPKDTEKPDYVGAFAVTAGLGIEKKIKEFKDNLDDYSAILLESLADRLAEAFAERMHQRVRKEFWGFAADEHLDNDALIEEKYTGIRPAPGYPACPDHTEKRTLWELLDVQRTAGIELTESMAMWPGASVSGWYFSHPESRYFVVGRLAQDQVADYAERKGWTMAEAERWLSPNLGYDPED</sequence>
<dbReference type="FunFam" id="3.20.20.330:FF:000001">
    <property type="entry name" value="Methionine synthase"/>
    <property type="match status" value="1"/>
</dbReference>
<dbReference type="GO" id="GO:0032259">
    <property type="term" value="P:methylation"/>
    <property type="evidence" value="ECO:0007669"/>
    <property type="project" value="UniProtKB-KW"/>
</dbReference>
<dbReference type="FunFam" id="3.40.50.280:FF:000001">
    <property type="entry name" value="Methionine synthase"/>
    <property type="match status" value="1"/>
</dbReference>
<evidence type="ECO:0000256" key="22">
    <source>
        <dbReference type="PIRSR" id="PIRSR000381-1"/>
    </source>
</evidence>
<dbReference type="NCBIfam" id="NF007024">
    <property type="entry name" value="PRK09490.1"/>
    <property type="match status" value="1"/>
</dbReference>
<evidence type="ECO:0000256" key="19">
    <source>
        <dbReference type="ARBA" id="ARBA00031040"/>
    </source>
</evidence>
<dbReference type="GO" id="GO:0005829">
    <property type="term" value="C:cytosol"/>
    <property type="evidence" value="ECO:0007669"/>
    <property type="project" value="TreeGrafter"/>
</dbReference>
<dbReference type="Gene3D" id="1.10.288.10">
    <property type="entry name" value="Cobalamin-dependent Methionine Synthase, domain 2"/>
    <property type="match status" value="1"/>
</dbReference>
<keyword evidence="15 21" id="KW-0862">Zinc</keyword>
<evidence type="ECO:0000256" key="6">
    <source>
        <dbReference type="ARBA" id="ARBA00012032"/>
    </source>
</evidence>
<keyword evidence="17 21" id="KW-0170">Cobalt</keyword>
<comment type="pathway">
    <text evidence="4 21">Amino-acid biosynthesis; L-methionine biosynthesis via de novo pathway; L-methionine from L-homocysteine (MetH route): step 1/1.</text>
</comment>
<proteinExistence type="inferred from homology"/>
<evidence type="ECO:0000256" key="13">
    <source>
        <dbReference type="ARBA" id="ARBA00022723"/>
    </source>
</evidence>
<dbReference type="GO" id="GO:0031419">
    <property type="term" value="F:cobalamin binding"/>
    <property type="evidence" value="ECO:0007669"/>
    <property type="project" value="UniProtKB-UniRule"/>
</dbReference>
<comment type="domain">
    <text evidence="21">Modular enzyme with four functionally distinct domains. The isolated Hcy-binding domain catalyzes methyl transfer from free methylcobalamin to homocysteine. The Hcy-binding domain in association with the pterin-binding domain catalyzes the methylation of cob(I)alamin by methyltetrahydrofolate and the methylation of homocysteine. The B12-binding domain binds the cofactor. The AdoMet activation domain binds S-adenosyl-L-methionine. Under aerobic conditions cob(I)alamin can be converted to inactive cob(II)alamin. Reductive methylation by S-adenosyl-L-methionine and flavodoxin regenerates methylcobalamin.</text>
</comment>
<dbReference type="Gene3D" id="3.40.50.280">
    <property type="entry name" value="Cobalamin-binding domain"/>
    <property type="match status" value="1"/>
</dbReference>
<dbReference type="SMART" id="SM01018">
    <property type="entry name" value="B12-binding_2"/>
    <property type="match status" value="1"/>
</dbReference>
<dbReference type="SUPFAM" id="SSF51717">
    <property type="entry name" value="Dihydropteroate synthetase-like"/>
    <property type="match status" value="1"/>
</dbReference>
<feature type="domain" description="B12-binding N-terminal" evidence="29">
    <location>
        <begin position="704"/>
        <end position="802"/>
    </location>
</feature>
<dbReference type="PROSITE" id="PS50972">
    <property type="entry name" value="PTERIN_BINDING"/>
    <property type="match status" value="1"/>
</dbReference>
<feature type="binding site" evidence="23">
    <location>
        <position position="869"/>
    </location>
    <ligand>
        <name>methylcob(III)alamin</name>
        <dbReference type="ChEBI" id="CHEBI:28115"/>
    </ligand>
</feature>
<dbReference type="GO" id="GO:0050667">
    <property type="term" value="P:homocysteine metabolic process"/>
    <property type="evidence" value="ECO:0007669"/>
    <property type="project" value="TreeGrafter"/>
</dbReference>
<keyword evidence="16 21" id="KW-0486">Methionine biosynthesis</keyword>
<dbReference type="Pfam" id="PF02574">
    <property type="entry name" value="S-methyl_trans"/>
    <property type="match status" value="1"/>
</dbReference>
<feature type="domain" description="Hcy-binding" evidence="25">
    <location>
        <begin position="60"/>
        <end position="380"/>
    </location>
</feature>
<evidence type="ECO:0000256" key="21">
    <source>
        <dbReference type="PIRNR" id="PIRNR000381"/>
    </source>
</evidence>
<evidence type="ECO:0000256" key="3">
    <source>
        <dbReference type="ARBA" id="ARBA00001956"/>
    </source>
</evidence>
<keyword evidence="8 21" id="KW-0489">Methyltransferase</keyword>
<feature type="binding site" evidence="23">
    <location>
        <position position="752"/>
    </location>
    <ligand>
        <name>methylcob(III)alamin</name>
        <dbReference type="ChEBI" id="CHEBI:28115"/>
    </ligand>
</feature>
<comment type="cofactor">
    <cofactor evidence="3 21 22">
        <name>methylcob(III)alamin</name>
        <dbReference type="ChEBI" id="CHEBI:28115"/>
    </cofactor>
</comment>
<dbReference type="InterPro" id="IPR003759">
    <property type="entry name" value="Cbl-bd_cap"/>
</dbReference>
<dbReference type="GO" id="GO:0046653">
    <property type="term" value="P:tetrahydrofolate metabolic process"/>
    <property type="evidence" value="ECO:0007669"/>
    <property type="project" value="TreeGrafter"/>
</dbReference>
<dbReference type="EMBL" id="JABEND010000001">
    <property type="protein sequence ID" value="NNG34378.1"/>
    <property type="molecule type" value="Genomic_DNA"/>
</dbReference>
<dbReference type="PROSITE" id="PS50970">
    <property type="entry name" value="HCY"/>
    <property type="match status" value="1"/>
</dbReference>
<dbReference type="Pfam" id="PF02310">
    <property type="entry name" value="B12-binding"/>
    <property type="match status" value="1"/>
</dbReference>
<dbReference type="GO" id="GO:0008270">
    <property type="term" value="F:zinc ion binding"/>
    <property type="evidence" value="ECO:0007669"/>
    <property type="project" value="UniProtKB-UniRule"/>
</dbReference>
<evidence type="ECO:0000256" key="2">
    <source>
        <dbReference type="ARBA" id="ARBA00001947"/>
    </source>
</evidence>
<dbReference type="Pfam" id="PF02965">
    <property type="entry name" value="Met_synt_B12"/>
    <property type="match status" value="1"/>
</dbReference>
<keyword evidence="11 21" id="KW-0808">Transferase</keyword>
<dbReference type="PROSITE" id="PS51332">
    <property type="entry name" value="B12_BINDING"/>
    <property type="match status" value="1"/>
</dbReference>
<dbReference type="FunFam" id="1.10.1240.10:FF:000001">
    <property type="entry name" value="Methionine synthase"/>
    <property type="match status" value="1"/>
</dbReference>
<dbReference type="PANTHER" id="PTHR45833">
    <property type="entry name" value="METHIONINE SYNTHASE"/>
    <property type="match status" value="1"/>
</dbReference>
<feature type="binding site" description="axial binding residue" evidence="22">
    <location>
        <position position="820"/>
    </location>
    <ligand>
        <name>methylcob(III)alamin</name>
        <dbReference type="ChEBI" id="CHEBI:28115"/>
    </ligand>
    <ligandPart>
        <name>Co</name>
        <dbReference type="ChEBI" id="CHEBI:27638"/>
    </ligandPart>
</feature>
<dbReference type="Pfam" id="PF02607">
    <property type="entry name" value="B12-binding_2"/>
    <property type="match status" value="1"/>
</dbReference>
<dbReference type="Gene3D" id="3.20.20.330">
    <property type="entry name" value="Homocysteine-binding-like domain"/>
    <property type="match status" value="1"/>
</dbReference>
<dbReference type="SUPFAM" id="SSF47644">
    <property type="entry name" value="Methionine synthase domain"/>
    <property type="match status" value="1"/>
</dbReference>
<dbReference type="SUPFAM" id="SSF52242">
    <property type="entry name" value="Cobalamin (vitamin B12)-binding domain"/>
    <property type="match status" value="1"/>
</dbReference>
<dbReference type="Pfam" id="PF00809">
    <property type="entry name" value="Pterin_bind"/>
    <property type="match status" value="1"/>
</dbReference>
<dbReference type="GO" id="GO:0008705">
    <property type="term" value="F:methionine synthase activity"/>
    <property type="evidence" value="ECO:0007669"/>
    <property type="project" value="UniProtKB-UniRule"/>
</dbReference>
<comment type="similarity">
    <text evidence="5">Belongs to the vitamin-B12 dependent methionine synthase family.</text>
</comment>
<dbReference type="Gene3D" id="1.10.1240.10">
    <property type="entry name" value="Methionine synthase domain"/>
    <property type="match status" value="1"/>
</dbReference>
<evidence type="ECO:0000259" key="28">
    <source>
        <dbReference type="PROSITE" id="PS51332"/>
    </source>
</evidence>
<dbReference type="NCBIfam" id="TIGR02082">
    <property type="entry name" value="metH"/>
    <property type="match status" value="1"/>
</dbReference>
<dbReference type="Gene3D" id="3.20.20.20">
    <property type="entry name" value="Dihydropteroate synthase-like"/>
    <property type="match status" value="1"/>
</dbReference>
<keyword evidence="31" id="KW-1185">Reference proteome</keyword>
<dbReference type="InterPro" id="IPR011822">
    <property type="entry name" value="MetH"/>
</dbReference>
<comment type="function">
    <text evidence="18 21">Catalyzes the transfer of a methyl group from methyl-cobalamin to homocysteine, yielding enzyme-bound cob(I)alamin and methionine. Subsequently, remethylates the cofactor using methyltetrahydrofolate.</text>
</comment>
<dbReference type="InterPro" id="IPR037010">
    <property type="entry name" value="VitB12-dep_Met_synth_activ_sf"/>
</dbReference>
<evidence type="ECO:0000259" key="26">
    <source>
        <dbReference type="PROSITE" id="PS50972"/>
    </source>
</evidence>
<dbReference type="PROSITE" id="PS51337">
    <property type="entry name" value="B12_BINDING_NTER"/>
    <property type="match status" value="1"/>
</dbReference>
<evidence type="ECO:0000256" key="17">
    <source>
        <dbReference type="ARBA" id="ARBA00023285"/>
    </source>
</evidence>
<feature type="domain" description="B12-binding" evidence="28">
    <location>
        <begin position="807"/>
        <end position="942"/>
    </location>
</feature>
<name>A0A849A5H9_9ACTN</name>
<evidence type="ECO:0000256" key="11">
    <source>
        <dbReference type="ARBA" id="ARBA00022679"/>
    </source>
</evidence>
<evidence type="ECO:0000259" key="29">
    <source>
        <dbReference type="PROSITE" id="PS51337"/>
    </source>
</evidence>
<feature type="binding site" evidence="22 24">
    <location>
        <position position="365"/>
    </location>
    <ligand>
        <name>Zn(2+)</name>
        <dbReference type="ChEBI" id="CHEBI:29105"/>
    </ligand>
</feature>
<feature type="domain" description="Pterin-binding" evidence="26">
    <location>
        <begin position="411"/>
        <end position="676"/>
    </location>
</feature>
<dbReference type="InterPro" id="IPR050554">
    <property type="entry name" value="Met_Synthase/Corrinoid"/>
</dbReference>
<keyword evidence="13 21" id="KW-0479">Metal-binding</keyword>
<reference evidence="30 31" key="1">
    <citation type="submission" date="2020-05" db="EMBL/GenBank/DDBJ databases">
        <title>Nakamurella sp. DB0629 isolated from air conditioner.</title>
        <authorList>
            <person name="Kim D.H."/>
            <person name="Kim D.-U."/>
        </authorList>
    </citation>
    <scope>NUCLEOTIDE SEQUENCE [LARGE SCALE GENOMIC DNA]</scope>
    <source>
        <strain evidence="30 31">DB0629</strain>
    </source>
</reference>
<dbReference type="SUPFAM" id="SSF82282">
    <property type="entry name" value="Homocysteine S-methyltransferase"/>
    <property type="match status" value="1"/>
</dbReference>
<feature type="binding site" evidence="22 24">
    <location>
        <position position="302"/>
    </location>
    <ligand>
        <name>Zn(2+)</name>
        <dbReference type="ChEBI" id="CHEBI:29105"/>
    </ligand>
</feature>
<evidence type="ECO:0000256" key="15">
    <source>
        <dbReference type="ARBA" id="ARBA00022833"/>
    </source>
</evidence>
<dbReference type="PIRSF" id="PIRSF000381">
    <property type="entry name" value="MetH"/>
    <property type="match status" value="1"/>
</dbReference>
<evidence type="ECO:0000256" key="12">
    <source>
        <dbReference type="ARBA" id="ARBA00022691"/>
    </source>
</evidence>
<dbReference type="PANTHER" id="PTHR45833:SF1">
    <property type="entry name" value="METHIONINE SYNTHASE"/>
    <property type="match status" value="1"/>
</dbReference>
<dbReference type="Gene3D" id="3.10.196.10">
    <property type="entry name" value="Vitamin B12-dependent methionine synthase, activation domain"/>
    <property type="match status" value="1"/>
</dbReference>
<evidence type="ECO:0000256" key="4">
    <source>
        <dbReference type="ARBA" id="ARBA00005178"/>
    </source>
</evidence>
<dbReference type="EC" id="2.1.1.13" evidence="6 20"/>
<accession>A0A849A5H9</accession>
<dbReference type="SUPFAM" id="SSF56507">
    <property type="entry name" value="Methionine synthase activation domain-like"/>
    <property type="match status" value="1"/>
</dbReference>
<dbReference type="InterPro" id="IPR004223">
    <property type="entry name" value="VitB12-dep_Met_synth_activ_dom"/>
</dbReference>
<dbReference type="InterPro" id="IPR000489">
    <property type="entry name" value="Pterin-binding_dom"/>
</dbReference>